<dbReference type="FunFam" id="3.40.50.300:FF:001389">
    <property type="entry name" value="ATP-dependent DNA helicase RecQ"/>
    <property type="match status" value="1"/>
</dbReference>
<comment type="cofactor">
    <cofactor evidence="1">
        <name>Mg(2+)</name>
        <dbReference type="ChEBI" id="CHEBI:18420"/>
    </cofactor>
</comment>
<keyword evidence="3" id="KW-0479">Metal-binding</keyword>
<keyword evidence="5" id="KW-0378">Hydrolase</keyword>
<dbReference type="GO" id="GO:0030894">
    <property type="term" value="C:replisome"/>
    <property type="evidence" value="ECO:0007669"/>
    <property type="project" value="TreeGrafter"/>
</dbReference>
<dbReference type="InterPro" id="IPR027417">
    <property type="entry name" value="P-loop_NTPase"/>
</dbReference>
<dbReference type="NCBIfam" id="TIGR00614">
    <property type="entry name" value="recQ_fam"/>
    <property type="match status" value="1"/>
</dbReference>
<dbReference type="GO" id="GO:0043138">
    <property type="term" value="F:3'-5' DNA helicase activity"/>
    <property type="evidence" value="ECO:0007669"/>
    <property type="project" value="UniProtKB-EC"/>
</dbReference>
<dbReference type="Pfam" id="PF00271">
    <property type="entry name" value="Helicase_C"/>
    <property type="match status" value="1"/>
</dbReference>
<dbReference type="PROSITE" id="PS51194">
    <property type="entry name" value="HELICASE_CTER"/>
    <property type="match status" value="1"/>
</dbReference>
<evidence type="ECO:0000313" key="17">
    <source>
        <dbReference type="EMBL" id="MBI5170083.1"/>
    </source>
</evidence>
<dbReference type="CDD" id="cd18794">
    <property type="entry name" value="SF2_C_RecQ"/>
    <property type="match status" value="1"/>
</dbReference>
<evidence type="ECO:0000256" key="1">
    <source>
        <dbReference type="ARBA" id="ARBA00001946"/>
    </source>
</evidence>
<evidence type="ECO:0000259" key="15">
    <source>
        <dbReference type="PROSITE" id="PS51192"/>
    </source>
</evidence>
<dbReference type="SMART" id="SM00490">
    <property type="entry name" value="HELICc"/>
    <property type="match status" value="1"/>
</dbReference>
<evidence type="ECO:0000256" key="2">
    <source>
        <dbReference type="ARBA" id="ARBA00005446"/>
    </source>
</evidence>
<dbReference type="Pfam" id="PF00570">
    <property type="entry name" value="HRDC"/>
    <property type="match status" value="1"/>
</dbReference>
<comment type="catalytic activity">
    <reaction evidence="10">
        <text>Couples ATP hydrolysis with the unwinding of duplex DNA by translocating in the 3'-5' direction.</text>
        <dbReference type="EC" id="5.6.2.4"/>
    </reaction>
</comment>
<dbReference type="PANTHER" id="PTHR13710">
    <property type="entry name" value="DNA HELICASE RECQ FAMILY MEMBER"/>
    <property type="match status" value="1"/>
</dbReference>
<evidence type="ECO:0000256" key="10">
    <source>
        <dbReference type="ARBA" id="ARBA00034617"/>
    </source>
</evidence>
<evidence type="ECO:0000259" key="14">
    <source>
        <dbReference type="PROSITE" id="PS50967"/>
    </source>
</evidence>
<dbReference type="PROSITE" id="PS00690">
    <property type="entry name" value="DEAH_ATP_HELICASE"/>
    <property type="match status" value="1"/>
</dbReference>
<evidence type="ECO:0000256" key="13">
    <source>
        <dbReference type="ARBA" id="ARBA00044550"/>
    </source>
</evidence>
<evidence type="ECO:0000313" key="18">
    <source>
        <dbReference type="Proteomes" id="UP000696931"/>
    </source>
</evidence>
<dbReference type="PROSITE" id="PS50967">
    <property type="entry name" value="HRDC"/>
    <property type="match status" value="1"/>
</dbReference>
<evidence type="ECO:0000256" key="9">
    <source>
        <dbReference type="ARBA" id="ARBA00023235"/>
    </source>
</evidence>
<comment type="similarity">
    <text evidence="2">Belongs to the helicase family. RecQ subfamily.</text>
</comment>
<evidence type="ECO:0000256" key="12">
    <source>
        <dbReference type="ARBA" id="ARBA00044535"/>
    </source>
</evidence>
<dbReference type="Pfam" id="PF00270">
    <property type="entry name" value="DEAD"/>
    <property type="match status" value="1"/>
</dbReference>
<dbReference type="Pfam" id="PF16124">
    <property type="entry name" value="RecQ_Zn_bind"/>
    <property type="match status" value="1"/>
</dbReference>
<reference evidence="17" key="1">
    <citation type="submission" date="2020-07" db="EMBL/GenBank/DDBJ databases">
        <title>Huge and variable diversity of episymbiotic CPR bacteria and DPANN archaea in groundwater ecosystems.</title>
        <authorList>
            <person name="He C.Y."/>
            <person name="Keren R."/>
            <person name="Whittaker M."/>
            <person name="Farag I.F."/>
            <person name="Doudna J."/>
            <person name="Cate J.H.D."/>
            <person name="Banfield J.F."/>
        </authorList>
    </citation>
    <scope>NUCLEOTIDE SEQUENCE</scope>
    <source>
        <strain evidence="17">NC_groundwater_1813_Pr3_B-0.1um_71_17</strain>
    </source>
</reference>
<dbReference type="InterPro" id="IPR044876">
    <property type="entry name" value="HRDC_dom_sf"/>
</dbReference>
<dbReference type="Gene3D" id="3.40.50.300">
    <property type="entry name" value="P-loop containing nucleotide triphosphate hydrolases"/>
    <property type="match status" value="2"/>
</dbReference>
<dbReference type="GO" id="GO:0016787">
    <property type="term" value="F:hydrolase activity"/>
    <property type="evidence" value="ECO:0007669"/>
    <property type="project" value="UniProtKB-KW"/>
</dbReference>
<keyword evidence="6 17" id="KW-0347">Helicase</keyword>
<proteinExistence type="inferred from homology"/>
<dbReference type="InterPro" id="IPR010997">
    <property type="entry name" value="HRDC-like_sf"/>
</dbReference>
<evidence type="ECO:0000256" key="4">
    <source>
        <dbReference type="ARBA" id="ARBA00022741"/>
    </source>
</evidence>
<dbReference type="GO" id="GO:0046872">
    <property type="term" value="F:metal ion binding"/>
    <property type="evidence" value="ECO:0007669"/>
    <property type="project" value="UniProtKB-KW"/>
</dbReference>
<evidence type="ECO:0000256" key="3">
    <source>
        <dbReference type="ARBA" id="ARBA00022723"/>
    </source>
</evidence>
<dbReference type="GO" id="GO:0009378">
    <property type="term" value="F:four-way junction helicase activity"/>
    <property type="evidence" value="ECO:0007669"/>
    <property type="project" value="TreeGrafter"/>
</dbReference>
<evidence type="ECO:0000256" key="5">
    <source>
        <dbReference type="ARBA" id="ARBA00022801"/>
    </source>
</evidence>
<keyword evidence="7" id="KW-0067">ATP-binding</keyword>
<dbReference type="InterPro" id="IPR014001">
    <property type="entry name" value="Helicase_ATP-bd"/>
</dbReference>
<dbReference type="InterPro" id="IPR011545">
    <property type="entry name" value="DEAD/DEAH_box_helicase_dom"/>
</dbReference>
<name>A0A933W3M0_UNCEI</name>
<evidence type="ECO:0000256" key="8">
    <source>
        <dbReference type="ARBA" id="ARBA00023125"/>
    </source>
</evidence>
<dbReference type="CDD" id="cd17920">
    <property type="entry name" value="DEXHc_RecQ"/>
    <property type="match status" value="1"/>
</dbReference>
<dbReference type="GO" id="GO:0005737">
    <property type="term" value="C:cytoplasm"/>
    <property type="evidence" value="ECO:0007669"/>
    <property type="project" value="TreeGrafter"/>
</dbReference>
<dbReference type="SMART" id="SM00341">
    <property type="entry name" value="HRDC"/>
    <property type="match status" value="1"/>
</dbReference>
<dbReference type="AlphaFoldDB" id="A0A933W3M0"/>
<keyword evidence="9" id="KW-0413">Isomerase</keyword>
<dbReference type="PANTHER" id="PTHR13710:SF105">
    <property type="entry name" value="ATP-DEPENDENT DNA HELICASE Q1"/>
    <property type="match status" value="1"/>
</dbReference>
<dbReference type="InterPro" id="IPR001650">
    <property type="entry name" value="Helicase_C-like"/>
</dbReference>
<dbReference type="GO" id="GO:0006310">
    <property type="term" value="P:DNA recombination"/>
    <property type="evidence" value="ECO:0007669"/>
    <property type="project" value="InterPro"/>
</dbReference>
<dbReference type="GO" id="GO:0005524">
    <property type="term" value="F:ATP binding"/>
    <property type="evidence" value="ECO:0007669"/>
    <property type="project" value="UniProtKB-KW"/>
</dbReference>
<accession>A0A933W3M0</accession>
<dbReference type="GO" id="GO:0006281">
    <property type="term" value="P:DNA repair"/>
    <property type="evidence" value="ECO:0007669"/>
    <property type="project" value="TreeGrafter"/>
</dbReference>
<dbReference type="PROSITE" id="PS51192">
    <property type="entry name" value="HELICASE_ATP_BIND_1"/>
    <property type="match status" value="1"/>
</dbReference>
<feature type="domain" description="Helicase ATP-binding" evidence="15">
    <location>
        <begin position="38"/>
        <end position="205"/>
    </location>
</feature>
<feature type="domain" description="HRDC" evidence="14">
    <location>
        <begin position="448"/>
        <end position="521"/>
    </location>
</feature>
<dbReference type="SUPFAM" id="SSF52540">
    <property type="entry name" value="P-loop containing nucleoside triphosphate hydrolases"/>
    <property type="match status" value="1"/>
</dbReference>
<evidence type="ECO:0000256" key="11">
    <source>
        <dbReference type="ARBA" id="ARBA00034808"/>
    </source>
</evidence>
<dbReference type="InterPro" id="IPR002121">
    <property type="entry name" value="HRDC_dom"/>
</dbReference>
<gene>
    <name evidence="17" type="ORF">HZA61_11385</name>
</gene>
<protein>
    <recommendedName>
        <fullName evidence="12">ATP-dependent DNA helicase RecQ</fullName>
        <ecNumber evidence="11">5.6.2.4</ecNumber>
    </recommendedName>
    <alternativeName>
        <fullName evidence="13">DNA 3'-5' helicase RecQ</fullName>
    </alternativeName>
</protein>
<evidence type="ECO:0000256" key="7">
    <source>
        <dbReference type="ARBA" id="ARBA00022840"/>
    </source>
</evidence>
<dbReference type="SUPFAM" id="SSF47819">
    <property type="entry name" value="HRDC-like"/>
    <property type="match status" value="1"/>
</dbReference>
<dbReference type="SMART" id="SM00487">
    <property type="entry name" value="DEXDc"/>
    <property type="match status" value="1"/>
</dbReference>
<dbReference type="InterPro" id="IPR032284">
    <property type="entry name" value="RecQ_Zn-bd"/>
</dbReference>
<sequence length="521" mass="57591">MFDTNAPLFHQASFDDPQQALEAIFGYREFRPGQRRIIDAVLTGRDCIGVMPTGAGKSLTFQLPAKLLPGTVLVISPLISLMKDQVDALVRLGFRATMVNSTIPFEDRRERLAALRRGELELLYLAPEALEGSLRDFIAGCRISLVVVDEAHCISHWGHDFRPAYRKLRGLKEQLGDIPVLALTATATRRVAGDIIRQLGMKKPDGFKGSFLRRNLHITAVRKGKGPDGTQRNVRKDLLGLLKRHKDRSAIVYCMSRRSVEQTAAWLQQQGLRAVPYHAGLPDELRERHQNAFARDEVDVVVATVAFGMGIDKSNVRLVVHRDMPKSVEAWYQEIGRAGRDGLPSDCVVFYSYADVIGYDTFLDSIEDEALKAETRRKTLDLFRMFDAGGCRHQAACAWFDETIEPCGESCDVCRGIGVADLVAPVSVKGAAVAGARGGRAAALAEMAEDDVARFEQLRAVRKRLADAESVPAYIVFNDAVLREMAMRRPASEAEMLEVPGVGPAKLQRYGAAFLEALREG</sequence>
<keyword evidence="4" id="KW-0547">Nucleotide-binding</keyword>
<dbReference type="Proteomes" id="UP000696931">
    <property type="component" value="Unassembled WGS sequence"/>
</dbReference>
<feature type="domain" description="Helicase C-terminal" evidence="16">
    <location>
        <begin position="233"/>
        <end position="386"/>
    </location>
</feature>
<dbReference type="GO" id="GO:0043590">
    <property type="term" value="C:bacterial nucleoid"/>
    <property type="evidence" value="ECO:0007669"/>
    <property type="project" value="TreeGrafter"/>
</dbReference>
<evidence type="ECO:0000256" key="6">
    <source>
        <dbReference type="ARBA" id="ARBA00022806"/>
    </source>
</evidence>
<dbReference type="InterPro" id="IPR002464">
    <property type="entry name" value="DNA/RNA_helicase_DEAH_CS"/>
</dbReference>
<dbReference type="Gene3D" id="1.10.150.80">
    <property type="entry name" value="HRDC domain"/>
    <property type="match status" value="1"/>
</dbReference>
<keyword evidence="8" id="KW-0238">DNA-binding</keyword>
<dbReference type="InterPro" id="IPR004589">
    <property type="entry name" value="DNA_helicase_ATP-dep_RecQ"/>
</dbReference>
<dbReference type="GO" id="GO:0003677">
    <property type="term" value="F:DNA binding"/>
    <property type="evidence" value="ECO:0007669"/>
    <property type="project" value="UniProtKB-KW"/>
</dbReference>
<organism evidence="17 18">
    <name type="scientific">Eiseniibacteriota bacterium</name>
    <dbReference type="NCBI Taxonomy" id="2212470"/>
    <lineage>
        <taxon>Bacteria</taxon>
        <taxon>Candidatus Eiseniibacteriota</taxon>
    </lineage>
</organism>
<evidence type="ECO:0000259" key="16">
    <source>
        <dbReference type="PROSITE" id="PS51194"/>
    </source>
</evidence>
<dbReference type="EC" id="5.6.2.4" evidence="11"/>
<comment type="caution">
    <text evidence="17">The sequence shown here is derived from an EMBL/GenBank/DDBJ whole genome shotgun (WGS) entry which is preliminary data.</text>
</comment>
<dbReference type="EMBL" id="JACRIW010000081">
    <property type="protein sequence ID" value="MBI5170083.1"/>
    <property type="molecule type" value="Genomic_DNA"/>
</dbReference>